<organism evidence="3 4">
    <name type="scientific">Ophiocordyceps unilateralis</name>
    <name type="common">Zombie-ant fungus</name>
    <name type="synonym">Torrubia unilateralis</name>
    <dbReference type="NCBI Taxonomy" id="268505"/>
    <lineage>
        <taxon>Eukaryota</taxon>
        <taxon>Fungi</taxon>
        <taxon>Dikarya</taxon>
        <taxon>Ascomycota</taxon>
        <taxon>Pezizomycotina</taxon>
        <taxon>Sordariomycetes</taxon>
        <taxon>Hypocreomycetidae</taxon>
        <taxon>Hypocreales</taxon>
        <taxon>Ophiocordycipitaceae</taxon>
        <taxon>Ophiocordyceps</taxon>
    </lineage>
</organism>
<keyword evidence="2" id="KW-0732">Signal</keyword>
<evidence type="ECO:0000313" key="4">
    <source>
        <dbReference type="Proteomes" id="UP000037136"/>
    </source>
</evidence>
<gene>
    <name evidence="3" type="ORF">XA68_11436</name>
</gene>
<feature type="region of interest" description="Disordered" evidence="1">
    <location>
        <begin position="145"/>
        <end position="235"/>
    </location>
</feature>
<reference evidence="3 4" key="1">
    <citation type="journal article" date="2015" name="BMC Genomics">
        <title>Gene expression during zombie ant biting behavior reflects the complexity underlying fungal parasitic behavioral manipulation.</title>
        <authorList>
            <person name="de Bekker C."/>
            <person name="Ohm R.A."/>
            <person name="Loreto R.G."/>
            <person name="Sebastian A."/>
            <person name="Albert I."/>
            <person name="Merrow M."/>
            <person name="Brachmann A."/>
            <person name="Hughes D.P."/>
        </authorList>
    </citation>
    <scope>NUCLEOTIDE SEQUENCE [LARGE SCALE GENOMIC DNA]</scope>
    <source>
        <strain evidence="3 4">SC16a</strain>
    </source>
</reference>
<keyword evidence="4" id="KW-1185">Reference proteome</keyword>
<proteinExistence type="predicted"/>
<feature type="compositionally biased region" description="Polar residues" evidence="1">
    <location>
        <begin position="163"/>
        <end position="180"/>
    </location>
</feature>
<comment type="caution">
    <text evidence="3">The sequence shown here is derived from an EMBL/GenBank/DDBJ whole genome shotgun (WGS) entry which is preliminary data.</text>
</comment>
<feature type="signal peptide" evidence="2">
    <location>
        <begin position="1"/>
        <end position="19"/>
    </location>
</feature>
<evidence type="ECO:0000256" key="1">
    <source>
        <dbReference type="SAM" id="MobiDB-lite"/>
    </source>
</evidence>
<reference evidence="3 4" key="2">
    <citation type="journal article" date="2017" name="Sci. Rep.">
        <title>Ant-infecting Ophiocordyceps genomes reveal a high diversity of potential behavioral manipulation genes and a possible major role for enterotoxins.</title>
        <authorList>
            <person name="de Bekker C."/>
            <person name="Ohm R.A."/>
            <person name="Evans H.C."/>
            <person name="Brachmann A."/>
            <person name="Hughes D.P."/>
        </authorList>
    </citation>
    <scope>NUCLEOTIDE SEQUENCE [LARGE SCALE GENOMIC DNA]</scope>
    <source>
        <strain evidence="3 4">SC16a</strain>
    </source>
</reference>
<feature type="compositionally biased region" description="Low complexity" evidence="1">
    <location>
        <begin position="181"/>
        <end position="192"/>
    </location>
</feature>
<dbReference type="OrthoDB" id="4926019at2759"/>
<evidence type="ECO:0000313" key="3">
    <source>
        <dbReference type="EMBL" id="PFH62880.1"/>
    </source>
</evidence>
<protein>
    <submittedName>
        <fullName evidence="3">Uncharacterized protein</fullName>
    </submittedName>
</protein>
<feature type="compositionally biased region" description="Polar residues" evidence="1">
    <location>
        <begin position="193"/>
        <end position="208"/>
    </location>
</feature>
<accession>A0A2A9PPU6</accession>
<feature type="chain" id="PRO_5013219363" evidence="2">
    <location>
        <begin position="20"/>
        <end position="235"/>
    </location>
</feature>
<evidence type="ECO:0000256" key="2">
    <source>
        <dbReference type="SAM" id="SignalP"/>
    </source>
</evidence>
<dbReference type="Proteomes" id="UP000037136">
    <property type="component" value="Unassembled WGS sequence"/>
</dbReference>
<sequence length="235" mass="24922">MRNVLGYIALVGSASLSEAALLYRRIGGSYTYELKDVTAPWTGKLGENDKYNFLVDRIGDYDPESDMVKCHGSCGSIMVLNRDGEVCKDPDNQQLADLCFGPCPALNPAAIYKPAIGYGKQCGFIPKEWTKEEARDAYLKKKASAATPTEAASSATPTQAAPQETSATEVPKADQSQTPAETETVTSTQVVQPAQSTTAALKPTQSTIAAPKPTETTDSSARSERSADSAAVNAC</sequence>
<dbReference type="AlphaFoldDB" id="A0A2A9PPU6"/>
<name>A0A2A9PPU6_OPHUN</name>
<feature type="compositionally biased region" description="Low complexity" evidence="1">
    <location>
        <begin position="145"/>
        <end position="162"/>
    </location>
</feature>
<dbReference type="EMBL" id="LAZP02000015">
    <property type="protein sequence ID" value="PFH62880.1"/>
    <property type="molecule type" value="Genomic_DNA"/>
</dbReference>